<dbReference type="CDD" id="cd14014">
    <property type="entry name" value="STKc_PknB_like"/>
    <property type="match status" value="1"/>
</dbReference>
<dbReference type="RefSeq" id="WP_236087588.1">
    <property type="nucleotide sequence ID" value="NZ_JAKGSG010000010.1"/>
</dbReference>
<evidence type="ECO:0000259" key="7">
    <source>
        <dbReference type="PROSITE" id="PS50011"/>
    </source>
</evidence>
<dbReference type="SUPFAM" id="SSF56112">
    <property type="entry name" value="Protein kinase-like (PK-like)"/>
    <property type="match status" value="1"/>
</dbReference>
<evidence type="ECO:0000256" key="5">
    <source>
        <dbReference type="ARBA" id="ARBA00022777"/>
    </source>
</evidence>
<sequence>MPVIPWTDDDVIRAFPEFAIEVPALGAGQQKVAYKASDVALKVLLQDPDSVDDEAATTIERFQREMSAMQATTCPHVATLVSGPELRTIGETERYWYTEPLLAGGTLKQRLRLGPLSHTEAADLARSLLLAVDAMWAQGIVHRDIKPDNIGYLSDGTVVLADLGIALLTEMYPVTNSQLVGPGTQYYAAPEQYQMRRNTTIDFRTDLFQVGIVVAESVMGYHPFRQPGTGHIEQLTSFDATVLDSFNLPAGLRELIPRLLAPHQSGRYRSVQRALKALGSGS</sequence>
<dbReference type="SMART" id="SM00220">
    <property type="entry name" value="S_TKc"/>
    <property type="match status" value="1"/>
</dbReference>
<keyword evidence="3" id="KW-0808">Transferase</keyword>
<keyword evidence="6" id="KW-0067">ATP-binding</keyword>
<evidence type="ECO:0000313" key="8">
    <source>
        <dbReference type="EMBL" id="MCF4119875.1"/>
    </source>
</evidence>
<dbReference type="EMBL" id="JAKGSG010000010">
    <property type="protein sequence ID" value="MCF4119875.1"/>
    <property type="molecule type" value="Genomic_DNA"/>
</dbReference>
<dbReference type="EC" id="2.7.11.1" evidence="1"/>
<reference evidence="8" key="1">
    <citation type="submission" date="2022-01" db="EMBL/GenBank/DDBJ databases">
        <title>Antribacter sp. nov., isolated from Guizhou of China.</title>
        <authorList>
            <person name="Chengliang C."/>
            <person name="Ya Z."/>
        </authorList>
    </citation>
    <scope>NUCLEOTIDE SEQUENCE</scope>
    <source>
        <strain evidence="8">KLBMP 9083</strain>
    </source>
</reference>
<feature type="domain" description="Protein kinase" evidence="7">
    <location>
        <begin position="19"/>
        <end position="282"/>
    </location>
</feature>
<evidence type="ECO:0000256" key="3">
    <source>
        <dbReference type="ARBA" id="ARBA00022679"/>
    </source>
</evidence>
<organism evidence="8 9">
    <name type="scientific">Antribacter soli</name>
    <dbReference type="NCBI Taxonomy" id="2910976"/>
    <lineage>
        <taxon>Bacteria</taxon>
        <taxon>Bacillati</taxon>
        <taxon>Actinomycetota</taxon>
        <taxon>Actinomycetes</taxon>
        <taxon>Micrococcales</taxon>
        <taxon>Promicromonosporaceae</taxon>
        <taxon>Antribacter</taxon>
    </lineage>
</organism>
<evidence type="ECO:0000256" key="6">
    <source>
        <dbReference type="ARBA" id="ARBA00022840"/>
    </source>
</evidence>
<keyword evidence="4" id="KW-0547">Nucleotide-binding</keyword>
<dbReference type="GO" id="GO:0004674">
    <property type="term" value="F:protein serine/threonine kinase activity"/>
    <property type="evidence" value="ECO:0007669"/>
    <property type="project" value="UniProtKB-KW"/>
</dbReference>
<dbReference type="AlphaFoldDB" id="A0AA41QAI3"/>
<dbReference type="PANTHER" id="PTHR43289">
    <property type="entry name" value="MITOGEN-ACTIVATED PROTEIN KINASE KINASE KINASE 20-RELATED"/>
    <property type="match status" value="1"/>
</dbReference>
<dbReference type="PANTHER" id="PTHR43289:SF6">
    <property type="entry name" value="SERINE_THREONINE-PROTEIN KINASE NEKL-3"/>
    <property type="match status" value="1"/>
</dbReference>
<evidence type="ECO:0000313" key="9">
    <source>
        <dbReference type="Proteomes" id="UP001165405"/>
    </source>
</evidence>
<dbReference type="PROSITE" id="PS50011">
    <property type="entry name" value="PROTEIN_KINASE_DOM"/>
    <property type="match status" value="1"/>
</dbReference>
<dbReference type="InterPro" id="IPR000719">
    <property type="entry name" value="Prot_kinase_dom"/>
</dbReference>
<dbReference type="Pfam" id="PF00069">
    <property type="entry name" value="Pkinase"/>
    <property type="match status" value="1"/>
</dbReference>
<evidence type="ECO:0000256" key="4">
    <source>
        <dbReference type="ARBA" id="ARBA00022741"/>
    </source>
</evidence>
<dbReference type="InterPro" id="IPR011009">
    <property type="entry name" value="Kinase-like_dom_sf"/>
</dbReference>
<keyword evidence="5 8" id="KW-0418">Kinase</keyword>
<dbReference type="GO" id="GO:0005524">
    <property type="term" value="F:ATP binding"/>
    <property type="evidence" value="ECO:0007669"/>
    <property type="project" value="UniProtKB-KW"/>
</dbReference>
<proteinExistence type="predicted"/>
<evidence type="ECO:0000256" key="2">
    <source>
        <dbReference type="ARBA" id="ARBA00022527"/>
    </source>
</evidence>
<dbReference type="Proteomes" id="UP001165405">
    <property type="component" value="Unassembled WGS sequence"/>
</dbReference>
<dbReference type="Gene3D" id="1.10.510.10">
    <property type="entry name" value="Transferase(Phosphotransferase) domain 1"/>
    <property type="match status" value="1"/>
</dbReference>
<keyword evidence="2 8" id="KW-0723">Serine/threonine-protein kinase</keyword>
<evidence type="ECO:0000256" key="1">
    <source>
        <dbReference type="ARBA" id="ARBA00012513"/>
    </source>
</evidence>
<protein>
    <recommendedName>
        <fullName evidence="1">non-specific serine/threonine protein kinase</fullName>
        <ecNumber evidence="1">2.7.11.1</ecNumber>
    </recommendedName>
</protein>
<keyword evidence="9" id="KW-1185">Reference proteome</keyword>
<name>A0AA41QAI3_9MICO</name>
<comment type="caution">
    <text evidence="8">The sequence shown here is derived from an EMBL/GenBank/DDBJ whole genome shotgun (WGS) entry which is preliminary data.</text>
</comment>
<gene>
    <name evidence="8" type="ORF">L1785_02680</name>
</gene>
<accession>A0AA41QAI3</accession>